<gene>
    <name evidence="25" type="primary">ptsP</name>
    <name evidence="25" type="ORF">E3J95_00620</name>
</gene>
<evidence type="ECO:0000256" key="13">
    <source>
        <dbReference type="ARBA" id="ARBA00022723"/>
    </source>
</evidence>
<evidence type="ECO:0000259" key="23">
    <source>
        <dbReference type="Pfam" id="PF02896"/>
    </source>
</evidence>
<dbReference type="InterPro" id="IPR024692">
    <property type="entry name" value="PTS_EI"/>
</dbReference>
<comment type="cofactor">
    <cofactor evidence="2 17 20">
        <name>Mg(2+)</name>
        <dbReference type="ChEBI" id="CHEBI:18420"/>
    </cofactor>
</comment>
<dbReference type="PROSITE" id="PS00370">
    <property type="entry name" value="PEP_ENZYMES_PHOS_SITE"/>
    <property type="match status" value="1"/>
</dbReference>
<sequence length="584" mass="65486">MPKGIAASPGIAVGKAYILEKEEYCILEYKIKKEEVEGELERFEVAVESSKKDLGKIKKRVEEELGEKEAYIFQAHLYILEDPLFVQDITKRIRRQRLNAEAAVRRTLKVFEAKFASARAEFIRRRFGDVEDVGEHILRNLLKRPTLTLSHLEEKIIVVADDLAPSDTASMQKSNILGFATNVGGRTSHSAIMARSMEIPAVVGLGSITSKVQPGSVVILDGNRGRVIVNPTSRQLANYRTEKERFISHRKELEILRSLPPQTLDGREVGLAANIAGPEEVDLAVREGAEGIGLYRTEYLYMNRSTLPSEDEQMEAYKKVLEKAAPSSVIIRTLDLGGDKFLSHFPVPAEINPFMGWRAIRLCLERVDIFETQLRAILRASRFGNGKIMYPMISGVEEVRKVRRILTGIKEKLKREGTPFAENVETGVMIEIPSAAIIADLLAKEVDFFSLGTNDLIQYSLAVDRVNEKVAYLYQPLHPTILRLIDNVVKCAHRENIWVGVCGEMASDPLSVLILLGLGVDEFSVAPTSLLEIKKIIRNTNWEEVQGIAAKLLKSKTAPEARRFAERRLSQRIKRIVQGNYNAG</sequence>
<dbReference type="Gene3D" id="3.50.30.10">
    <property type="entry name" value="Phosphohistidine domain"/>
    <property type="match status" value="1"/>
</dbReference>
<feature type="binding site" evidence="19">
    <location>
        <begin position="454"/>
        <end position="455"/>
    </location>
    <ligand>
        <name>phosphoenolpyruvate</name>
        <dbReference type="ChEBI" id="CHEBI:58702"/>
    </ligand>
</feature>
<feature type="binding site" evidence="19">
    <location>
        <position position="296"/>
    </location>
    <ligand>
        <name>phosphoenolpyruvate</name>
        <dbReference type="ChEBI" id="CHEBI:58702"/>
    </ligand>
</feature>
<dbReference type="PROSITE" id="PS00742">
    <property type="entry name" value="PEP_ENZYMES_2"/>
    <property type="match status" value="1"/>
</dbReference>
<dbReference type="InterPro" id="IPR050499">
    <property type="entry name" value="PEP-utilizing_PTS_enzyme"/>
</dbReference>
<evidence type="ECO:0000256" key="19">
    <source>
        <dbReference type="PIRSR" id="PIRSR000732-2"/>
    </source>
</evidence>
<dbReference type="InterPro" id="IPR040442">
    <property type="entry name" value="Pyrv_kinase-like_dom_sf"/>
</dbReference>
<feature type="domain" description="PEP-utilising enzyme mobile" evidence="22">
    <location>
        <begin position="153"/>
        <end position="225"/>
    </location>
</feature>
<dbReference type="Pfam" id="PF02896">
    <property type="entry name" value="PEP-utilizers_C"/>
    <property type="match status" value="1"/>
</dbReference>
<keyword evidence="14 17" id="KW-0418">Kinase</keyword>
<dbReference type="GO" id="GO:0008965">
    <property type="term" value="F:phosphoenolpyruvate-protein phosphotransferase activity"/>
    <property type="evidence" value="ECO:0007669"/>
    <property type="project" value="UniProtKB-EC"/>
</dbReference>
<keyword evidence="10 17" id="KW-0762">Sugar transport</keyword>
<keyword evidence="25" id="KW-0670">Pyruvate</keyword>
<dbReference type="InterPro" id="IPR015813">
    <property type="entry name" value="Pyrv/PenolPyrv_kinase-like_dom"/>
</dbReference>
<evidence type="ECO:0000313" key="26">
    <source>
        <dbReference type="Proteomes" id="UP000320781"/>
    </source>
</evidence>
<name>A0A523QMG2_UNCAE</name>
<comment type="caution">
    <text evidence="25">The sequence shown here is derived from an EMBL/GenBank/DDBJ whole genome shotgun (WGS) entry which is preliminary data.</text>
</comment>
<dbReference type="SUPFAM" id="SSF52009">
    <property type="entry name" value="Phosphohistidine domain"/>
    <property type="match status" value="1"/>
</dbReference>
<keyword evidence="13 17" id="KW-0479">Metal-binding</keyword>
<protein>
    <recommendedName>
        <fullName evidence="7 17">Phosphoenolpyruvate-protein phosphotransferase</fullName>
        <ecNumber evidence="6 17">2.7.3.9</ecNumber>
    </recommendedName>
    <alternativeName>
        <fullName evidence="16 17">Phosphotransferase system, enzyme I</fullName>
    </alternativeName>
</protein>
<evidence type="ECO:0000256" key="1">
    <source>
        <dbReference type="ARBA" id="ARBA00000683"/>
    </source>
</evidence>
<dbReference type="InterPro" id="IPR018274">
    <property type="entry name" value="PEP_util_AS"/>
</dbReference>
<feature type="binding site" evidence="20">
    <location>
        <position position="455"/>
    </location>
    <ligand>
        <name>Mg(2+)</name>
        <dbReference type="ChEBI" id="CHEBI:18420"/>
    </ligand>
</feature>
<dbReference type="PIRSF" id="PIRSF000732">
    <property type="entry name" value="PTS_enzyme_I"/>
    <property type="match status" value="1"/>
</dbReference>
<dbReference type="GO" id="GO:0016301">
    <property type="term" value="F:kinase activity"/>
    <property type="evidence" value="ECO:0007669"/>
    <property type="project" value="UniProtKB-KW"/>
</dbReference>
<dbReference type="EMBL" id="SOKU01000026">
    <property type="protein sequence ID" value="TES86972.1"/>
    <property type="molecule type" value="Genomic_DNA"/>
</dbReference>
<evidence type="ECO:0000256" key="9">
    <source>
        <dbReference type="ARBA" id="ARBA00022490"/>
    </source>
</evidence>
<evidence type="ECO:0000256" key="21">
    <source>
        <dbReference type="SAM" id="Coils"/>
    </source>
</evidence>
<dbReference type="Proteomes" id="UP000320781">
    <property type="component" value="Unassembled WGS sequence"/>
</dbReference>
<dbReference type="PANTHER" id="PTHR46244">
    <property type="entry name" value="PHOSPHOENOLPYRUVATE-PROTEIN PHOSPHOTRANSFERASE"/>
    <property type="match status" value="1"/>
</dbReference>
<dbReference type="PRINTS" id="PR01736">
    <property type="entry name" value="PHPHTRNFRASE"/>
</dbReference>
<feature type="domain" description="Phosphotransferase system enzyme I N-terminal" evidence="24">
    <location>
        <begin position="3"/>
        <end position="126"/>
    </location>
</feature>
<evidence type="ECO:0000256" key="20">
    <source>
        <dbReference type="PIRSR" id="PIRSR000732-3"/>
    </source>
</evidence>
<dbReference type="InterPro" id="IPR008279">
    <property type="entry name" value="PEP-util_enz_mobile_dom"/>
</dbReference>
<dbReference type="Gene3D" id="1.10.274.10">
    <property type="entry name" value="PtsI, HPr-binding domain"/>
    <property type="match status" value="1"/>
</dbReference>
<dbReference type="GO" id="GO:0046872">
    <property type="term" value="F:metal ion binding"/>
    <property type="evidence" value="ECO:0007669"/>
    <property type="project" value="UniProtKB-KW"/>
</dbReference>
<feature type="coiled-coil region" evidence="21">
    <location>
        <begin position="26"/>
        <end position="53"/>
    </location>
</feature>
<evidence type="ECO:0000256" key="5">
    <source>
        <dbReference type="ARBA" id="ARBA00007837"/>
    </source>
</evidence>
<dbReference type="InterPro" id="IPR023151">
    <property type="entry name" value="PEP_util_CS"/>
</dbReference>
<dbReference type="InterPro" id="IPR008731">
    <property type="entry name" value="PTS_EIN"/>
</dbReference>
<feature type="active site" description="Tele-phosphohistidine intermediate" evidence="18">
    <location>
        <position position="189"/>
    </location>
</feature>
<dbReference type="NCBIfam" id="TIGR01417">
    <property type="entry name" value="PTS_I_fam"/>
    <property type="match status" value="1"/>
</dbReference>
<keyword evidence="9 17" id="KW-0963">Cytoplasm</keyword>
<keyword evidence="11 17" id="KW-0808">Transferase</keyword>
<reference evidence="25 26" key="1">
    <citation type="submission" date="2019-03" db="EMBL/GenBank/DDBJ databases">
        <title>Metabolic potential of uncultured bacteria and archaea associated with petroleum seepage in deep-sea sediments.</title>
        <authorList>
            <person name="Dong X."/>
            <person name="Hubert C."/>
        </authorList>
    </citation>
    <scope>NUCLEOTIDE SEQUENCE [LARGE SCALE GENOMIC DNA]</scope>
    <source>
        <strain evidence="25">E44_bin92</strain>
    </source>
</reference>
<evidence type="ECO:0000256" key="3">
    <source>
        <dbReference type="ARBA" id="ARBA00002728"/>
    </source>
</evidence>
<evidence type="ECO:0000256" key="12">
    <source>
        <dbReference type="ARBA" id="ARBA00022683"/>
    </source>
</evidence>
<keyword evidence="8 17" id="KW-0813">Transport</keyword>
<proteinExistence type="inferred from homology"/>
<dbReference type="Pfam" id="PF05524">
    <property type="entry name" value="PEP-utilisers_N"/>
    <property type="match status" value="1"/>
</dbReference>
<dbReference type="AlphaFoldDB" id="A0A523QMG2"/>
<dbReference type="InterPro" id="IPR000121">
    <property type="entry name" value="PEP_util_C"/>
</dbReference>
<feature type="binding site" evidence="20">
    <location>
        <position position="431"/>
    </location>
    <ligand>
        <name>Mg(2+)</name>
        <dbReference type="ChEBI" id="CHEBI:18420"/>
    </ligand>
</feature>
<evidence type="ECO:0000256" key="10">
    <source>
        <dbReference type="ARBA" id="ARBA00022597"/>
    </source>
</evidence>
<comment type="similarity">
    <text evidence="5 17">Belongs to the PEP-utilizing enzyme family.</text>
</comment>
<feature type="active site" description="Proton donor" evidence="18">
    <location>
        <position position="502"/>
    </location>
</feature>
<evidence type="ECO:0000256" key="15">
    <source>
        <dbReference type="ARBA" id="ARBA00022842"/>
    </source>
</evidence>
<evidence type="ECO:0000259" key="24">
    <source>
        <dbReference type="Pfam" id="PF05524"/>
    </source>
</evidence>
<dbReference type="Pfam" id="PF00391">
    <property type="entry name" value="PEP-utilizers"/>
    <property type="match status" value="1"/>
</dbReference>
<evidence type="ECO:0000256" key="11">
    <source>
        <dbReference type="ARBA" id="ARBA00022679"/>
    </source>
</evidence>
<dbReference type="EC" id="2.7.3.9" evidence="6 17"/>
<evidence type="ECO:0000256" key="7">
    <source>
        <dbReference type="ARBA" id="ARBA00016544"/>
    </source>
</evidence>
<comment type="catalytic activity">
    <reaction evidence="1 17">
        <text>L-histidyl-[protein] + phosphoenolpyruvate = N(pros)-phospho-L-histidyl-[protein] + pyruvate</text>
        <dbReference type="Rhea" id="RHEA:23880"/>
        <dbReference type="Rhea" id="RHEA-COMP:9745"/>
        <dbReference type="Rhea" id="RHEA-COMP:9746"/>
        <dbReference type="ChEBI" id="CHEBI:15361"/>
        <dbReference type="ChEBI" id="CHEBI:29979"/>
        <dbReference type="ChEBI" id="CHEBI:58702"/>
        <dbReference type="ChEBI" id="CHEBI:64837"/>
        <dbReference type="EC" id="2.7.3.9"/>
    </reaction>
</comment>
<evidence type="ECO:0000256" key="8">
    <source>
        <dbReference type="ARBA" id="ARBA00022448"/>
    </source>
</evidence>
<evidence type="ECO:0000256" key="2">
    <source>
        <dbReference type="ARBA" id="ARBA00001946"/>
    </source>
</evidence>
<dbReference type="Gene3D" id="3.20.20.60">
    <property type="entry name" value="Phosphoenolpyruvate-binding domains"/>
    <property type="match status" value="1"/>
</dbReference>
<dbReference type="InterPro" id="IPR036618">
    <property type="entry name" value="PtsI_HPr-bd_sf"/>
</dbReference>
<evidence type="ECO:0000256" key="4">
    <source>
        <dbReference type="ARBA" id="ARBA00004496"/>
    </source>
</evidence>
<evidence type="ECO:0000256" key="14">
    <source>
        <dbReference type="ARBA" id="ARBA00022777"/>
    </source>
</evidence>
<comment type="function">
    <text evidence="3 17">General (non sugar-specific) component of the phosphoenolpyruvate-dependent sugar phosphotransferase system (sugar PTS). This major carbohydrate active-transport system catalyzes the phosphorylation of incoming sugar substrates concomitantly with their translocation across the cell membrane. Enzyme I transfers the phosphoryl group from phosphoenolpyruvate (PEP) to the phosphoryl carrier protein (HPr).</text>
</comment>
<evidence type="ECO:0000256" key="17">
    <source>
        <dbReference type="PIRNR" id="PIRNR000732"/>
    </source>
</evidence>
<dbReference type="InterPro" id="IPR006318">
    <property type="entry name" value="PTS_EI-like"/>
</dbReference>
<evidence type="ECO:0000256" key="6">
    <source>
        <dbReference type="ARBA" id="ARBA00012232"/>
    </source>
</evidence>
<keyword evidence="15 17" id="KW-0460">Magnesium</keyword>
<organism evidence="25 26">
    <name type="scientific">Aerophobetes bacterium</name>
    <dbReference type="NCBI Taxonomy" id="2030807"/>
    <lineage>
        <taxon>Bacteria</taxon>
        <taxon>Candidatus Aerophobota</taxon>
    </lineage>
</organism>
<feature type="binding site" evidence="19">
    <location>
        <position position="332"/>
    </location>
    <ligand>
        <name>phosphoenolpyruvate</name>
        <dbReference type="ChEBI" id="CHEBI:58702"/>
    </ligand>
</feature>
<dbReference type="GO" id="GO:0009401">
    <property type="term" value="P:phosphoenolpyruvate-dependent sugar phosphotransferase system"/>
    <property type="evidence" value="ECO:0007669"/>
    <property type="project" value="UniProtKB-KW"/>
</dbReference>
<dbReference type="SUPFAM" id="SSF47831">
    <property type="entry name" value="Enzyme I of the PEP:sugar phosphotransferase system HPr-binding (sub)domain"/>
    <property type="match status" value="1"/>
</dbReference>
<dbReference type="SUPFAM" id="SSF51621">
    <property type="entry name" value="Phosphoenolpyruvate/pyruvate domain"/>
    <property type="match status" value="1"/>
</dbReference>
<feature type="binding site" evidence="19">
    <location>
        <position position="465"/>
    </location>
    <ligand>
        <name>phosphoenolpyruvate</name>
        <dbReference type="ChEBI" id="CHEBI:58702"/>
    </ligand>
</feature>
<evidence type="ECO:0000256" key="16">
    <source>
        <dbReference type="ARBA" id="ARBA00033235"/>
    </source>
</evidence>
<evidence type="ECO:0000259" key="22">
    <source>
        <dbReference type="Pfam" id="PF00391"/>
    </source>
</evidence>
<evidence type="ECO:0000256" key="18">
    <source>
        <dbReference type="PIRSR" id="PIRSR000732-1"/>
    </source>
</evidence>
<feature type="domain" description="PEP-utilising enzyme C-terminal" evidence="23">
    <location>
        <begin position="251"/>
        <end position="541"/>
    </location>
</feature>
<dbReference type="InterPro" id="IPR036637">
    <property type="entry name" value="Phosphohistidine_dom_sf"/>
</dbReference>
<keyword evidence="12 17" id="KW-0598">Phosphotransferase system</keyword>
<comment type="subcellular location">
    <subcellularLocation>
        <location evidence="4 17">Cytoplasm</location>
    </subcellularLocation>
</comment>
<dbReference type="GO" id="GO:0005737">
    <property type="term" value="C:cytoplasm"/>
    <property type="evidence" value="ECO:0007669"/>
    <property type="project" value="UniProtKB-SubCell"/>
</dbReference>
<evidence type="ECO:0000313" key="25">
    <source>
        <dbReference type="EMBL" id="TES86972.1"/>
    </source>
</evidence>
<accession>A0A523QMG2</accession>
<keyword evidence="21" id="KW-0175">Coiled coil</keyword>
<dbReference type="PANTHER" id="PTHR46244:SF3">
    <property type="entry name" value="PHOSPHOENOLPYRUVATE-PROTEIN PHOSPHOTRANSFERASE"/>
    <property type="match status" value="1"/>
</dbReference>